<proteinExistence type="predicted"/>
<dbReference type="EMBL" id="DS547123">
    <property type="protein sequence ID" value="EDR03652.1"/>
    <property type="molecule type" value="Genomic_DNA"/>
</dbReference>
<evidence type="ECO:0000313" key="2">
    <source>
        <dbReference type="EMBL" id="EDR03652.1"/>
    </source>
</evidence>
<evidence type="ECO:0000313" key="3">
    <source>
        <dbReference type="Proteomes" id="UP000001194"/>
    </source>
</evidence>
<dbReference type="HOGENOM" id="CLU_692740_0_0_1"/>
<protein>
    <submittedName>
        <fullName evidence="2">Predicted protein</fullName>
    </submittedName>
</protein>
<dbReference type="RefSeq" id="XP_001885800.1">
    <property type="nucleotide sequence ID" value="XM_001885765.1"/>
</dbReference>
<feature type="region of interest" description="Disordered" evidence="1">
    <location>
        <begin position="56"/>
        <end position="91"/>
    </location>
</feature>
<organism evidence="3">
    <name type="scientific">Laccaria bicolor (strain S238N-H82 / ATCC MYA-4686)</name>
    <name type="common">Bicoloured deceiver</name>
    <name type="synonym">Laccaria laccata var. bicolor</name>
    <dbReference type="NCBI Taxonomy" id="486041"/>
    <lineage>
        <taxon>Eukaryota</taxon>
        <taxon>Fungi</taxon>
        <taxon>Dikarya</taxon>
        <taxon>Basidiomycota</taxon>
        <taxon>Agaricomycotina</taxon>
        <taxon>Agaricomycetes</taxon>
        <taxon>Agaricomycetidae</taxon>
        <taxon>Agaricales</taxon>
        <taxon>Agaricineae</taxon>
        <taxon>Hydnangiaceae</taxon>
        <taxon>Laccaria</taxon>
    </lineage>
</organism>
<dbReference type="OrthoDB" id="3091897at2759"/>
<dbReference type="InParanoid" id="B0DPA8"/>
<dbReference type="GeneID" id="6081443"/>
<dbReference type="Proteomes" id="UP000001194">
    <property type="component" value="Unassembled WGS sequence"/>
</dbReference>
<dbReference type="KEGG" id="lbc:LACBIDRAFT_331375"/>
<feature type="compositionally biased region" description="Low complexity" evidence="1">
    <location>
        <begin position="9"/>
        <end position="24"/>
    </location>
</feature>
<accession>B0DPA8</accession>
<keyword evidence="3" id="KW-1185">Reference proteome</keyword>
<evidence type="ECO:0000256" key="1">
    <source>
        <dbReference type="SAM" id="MobiDB-lite"/>
    </source>
</evidence>
<dbReference type="AlphaFoldDB" id="B0DPA8"/>
<feature type="compositionally biased region" description="Low complexity" evidence="1">
    <location>
        <begin position="66"/>
        <end position="77"/>
    </location>
</feature>
<gene>
    <name evidence="2" type="ORF">LACBIDRAFT_331375</name>
</gene>
<feature type="region of interest" description="Disordered" evidence="1">
    <location>
        <begin position="1"/>
        <end position="26"/>
    </location>
</feature>
<name>B0DPA8_LACBS</name>
<sequence>MPVTQSQKLPSLPSLNGPSSSLKSPTRRLSVSLSLRYNPISVSTRCDVSIARIHKDRGSLASPRGSSKTTSTWSLSSIPQQSPVHGRAATTPIQRPLKRRVPVKLSQFPSGLPTLPSTSLPPLLGRPSSKCNQVATQLPSTHQSPVNDSLFAPLRLQLPPGGTSRGHLFEVGDRVVVQKYYEEYAMRSERMQGRYVYTTVDNTEVLTQAQPGHDRFCWNFLVDADNVQCYGKVGDEMWDTKGRVLPISARTLHPGRFVKEPEIMLTSVWVPATAVETDSKGMLPLVVRPINGQDRGMDFRTATAVTQAAFESSNTTTVERYFQVRLSSQIDRFLRPFELFQAPLSSSGFITFRRAGDHDELEENTSVSNIPMPVKCGKDIHKSQKRKRNLMTHLHLGRKEEFLDLDRKTR</sequence>
<reference evidence="2 3" key="1">
    <citation type="journal article" date="2008" name="Nature">
        <title>The genome of Laccaria bicolor provides insights into mycorrhizal symbiosis.</title>
        <authorList>
            <person name="Martin F."/>
            <person name="Aerts A."/>
            <person name="Ahren D."/>
            <person name="Brun A."/>
            <person name="Danchin E.G.J."/>
            <person name="Duchaussoy F."/>
            <person name="Gibon J."/>
            <person name="Kohler A."/>
            <person name="Lindquist E."/>
            <person name="Pereda V."/>
            <person name="Salamov A."/>
            <person name="Shapiro H.J."/>
            <person name="Wuyts J."/>
            <person name="Blaudez D."/>
            <person name="Buee M."/>
            <person name="Brokstein P."/>
            <person name="Canbaeck B."/>
            <person name="Cohen D."/>
            <person name="Courty P.E."/>
            <person name="Coutinho P.M."/>
            <person name="Delaruelle C."/>
            <person name="Detter J.C."/>
            <person name="Deveau A."/>
            <person name="DiFazio S."/>
            <person name="Duplessis S."/>
            <person name="Fraissinet-Tachet L."/>
            <person name="Lucic E."/>
            <person name="Frey-Klett P."/>
            <person name="Fourrey C."/>
            <person name="Feussner I."/>
            <person name="Gay G."/>
            <person name="Grimwood J."/>
            <person name="Hoegger P.J."/>
            <person name="Jain P."/>
            <person name="Kilaru S."/>
            <person name="Labbe J."/>
            <person name="Lin Y.C."/>
            <person name="Legue V."/>
            <person name="Le Tacon F."/>
            <person name="Marmeisse R."/>
            <person name="Melayah D."/>
            <person name="Montanini B."/>
            <person name="Muratet M."/>
            <person name="Nehls U."/>
            <person name="Niculita-Hirzel H."/>
            <person name="Oudot-Le Secq M.P."/>
            <person name="Peter M."/>
            <person name="Quesneville H."/>
            <person name="Rajashekar B."/>
            <person name="Reich M."/>
            <person name="Rouhier N."/>
            <person name="Schmutz J."/>
            <person name="Yin T."/>
            <person name="Chalot M."/>
            <person name="Henrissat B."/>
            <person name="Kuees U."/>
            <person name="Lucas S."/>
            <person name="Van de Peer Y."/>
            <person name="Podila G.K."/>
            <person name="Polle A."/>
            <person name="Pukkila P.J."/>
            <person name="Richardson P.M."/>
            <person name="Rouze P."/>
            <person name="Sanders I.R."/>
            <person name="Stajich J.E."/>
            <person name="Tunlid A."/>
            <person name="Tuskan G."/>
            <person name="Grigoriev I.V."/>
        </authorList>
    </citation>
    <scope>NUCLEOTIDE SEQUENCE [LARGE SCALE GENOMIC DNA]</scope>
    <source>
        <strain evidence="3">S238N-H82 / ATCC MYA-4686</strain>
    </source>
</reference>